<evidence type="ECO:0000313" key="3">
    <source>
        <dbReference type="Proteomes" id="UP001497522"/>
    </source>
</evidence>
<feature type="region of interest" description="Disordered" evidence="1">
    <location>
        <begin position="1"/>
        <end position="43"/>
    </location>
</feature>
<proteinExistence type="predicted"/>
<feature type="compositionally biased region" description="Polar residues" evidence="1">
    <location>
        <begin position="1"/>
        <end position="18"/>
    </location>
</feature>
<sequence>MTPQVPCSDPSPRTQSMILRNEREKEMGRNLPEGGEVCWPSRPRPMELGPACPRWQSPEAVVADFLQRLLHRSSPIALVRFELELDIFPDFGARPRPPKLGTPSSPLF</sequence>
<organism evidence="2 3">
    <name type="scientific">Sphagnum jensenii</name>
    <dbReference type="NCBI Taxonomy" id="128206"/>
    <lineage>
        <taxon>Eukaryota</taxon>
        <taxon>Viridiplantae</taxon>
        <taxon>Streptophyta</taxon>
        <taxon>Embryophyta</taxon>
        <taxon>Bryophyta</taxon>
        <taxon>Sphagnophytina</taxon>
        <taxon>Sphagnopsida</taxon>
        <taxon>Sphagnales</taxon>
        <taxon>Sphagnaceae</taxon>
        <taxon>Sphagnum</taxon>
    </lineage>
</organism>
<dbReference type="EMBL" id="CAXHBF010000583">
    <property type="protein sequence ID" value="CAK9856846.1"/>
    <property type="molecule type" value="Genomic_DNA"/>
</dbReference>
<gene>
    <name evidence="2" type="ORF">CSSPJE1EN2_LOCUS26778</name>
</gene>
<accession>A0ABP1A4Q3</accession>
<dbReference type="Proteomes" id="UP001497522">
    <property type="component" value="Unassembled WGS sequence"/>
</dbReference>
<evidence type="ECO:0000313" key="2">
    <source>
        <dbReference type="EMBL" id="CAK9856846.1"/>
    </source>
</evidence>
<reference evidence="2" key="1">
    <citation type="submission" date="2024-03" db="EMBL/GenBank/DDBJ databases">
        <authorList>
            <consortium name="ELIXIR-Norway"/>
            <consortium name="Elixir Norway"/>
        </authorList>
    </citation>
    <scope>NUCLEOTIDE SEQUENCE</scope>
</reference>
<protein>
    <submittedName>
        <fullName evidence="2">Uncharacterized protein</fullName>
    </submittedName>
</protein>
<comment type="caution">
    <text evidence="2">The sequence shown here is derived from an EMBL/GenBank/DDBJ whole genome shotgun (WGS) entry which is preliminary data.</text>
</comment>
<keyword evidence="3" id="KW-1185">Reference proteome</keyword>
<evidence type="ECO:0000256" key="1">
    <source>
        <dbReference type="SAM" id="MobiDB-lite"/>
    </source>
</evidence>
<name>A0ABP1A4Q3_9BRYO</name>